<evidence type="ECO:0000313" key="10">
    <source>
        <dbReference type="Proteomes" id="UP000221011"/>
    </source>
</evidence>
<sequence>MVAAHVGVEPGGQGWLQVGEFGVAFLLSGIIGLEREIRQKAAGLRTYTVVGVGAALFTLVSKYGFTDVLHSGTVSLDPSRMAAQIVSGLGFIGAGVIFVQRGSVQGLTTAATIWLTAAVGSAAAAGLPLLAVLATAAYFLVSYGVRPLAHRLSALRSVPAGYRITYLQRPRLLRDLLEQCEYAGFAVAELRTLSADGSAAGPASPEDERPTEVLIHVVGRGDLGALTVRFADVPGVVACRREDSVDE</sequence>
<keyword evidence="6 7" id="KW-0472">Membrane</keyword>
<comment type="similarity">
    <text evidence="2">Belongs to the MgtC/SapB family.</text>
</comment>
<name>A0A291Q6N3_9ACTN</name>
<comment type="subcellular location">
    <subcellularLocation>
        <location evidence="1">Cell membrane</location>
        <topology evidence="1">Multi-pass membrane protein</topology>
    </subcellularLocation>
</comment>
<dbReference type="InterPro" id="IPR049177">
    <property type="entry name" value="MgtC_SapB_SrpB_YhiD_N"/>
</dbReference>
<keyword evidence="3" id="KW-1003">Cell membrane</keyword>
<dbReference type="RefSeq" id="WP_098242073.1">
    <property type="nucleotide sequence ID" value="NZ_CP022685.1"/>
</dbReference>
<feature type="domain" description="MgtC/SapB/SrpB/YhiD N-terminal" evidence="8">
    <location>
        <begin position="22"/>
        <end position="149"/>
    </location>
</feature>
<dbReference type="AlphaFoldDB" id="A0A291Q6N3"/>
<gene>
    <name evidence="9" type="ORF">KY5_2190</name>
</gene>
<dbReference type="EMBL" id="CP022685">
    <property type="protein sequence ID" value="ATL27208.1"/>
    <property type="molecule type" value="Genomic_DNA"/>
</dbReference>
<keyword evidence="10" id="KW-1185">Reference proteome</keyword>
<evidence type="ECO:0000259" key="8">
    <source>
        <dbReference type="Pfam" id="PF02308"/>
    </source>
</evidence>
<feature type="transmembrane region" description="Helical" evidence="7">
    <location>
        <begin position="111"/>
        <end position="141"/>
    </location>
</feature>
<dbReference type="PANTHER" id="PTHR33778">
    <property type="entry name" value="PROTEIN MGTC"/>
    <property type="match status" value="1"/>
</dbReference>
<evidence type="ECO:0000256" key="5">
    <source>
        <dbReference type="ARBA" id="ARBA00022989"/>
    </source>
</evidence>
<organism evidence="9 10">
    <name type="scientific">Streptomyces formicae</name>
    <dbReference type="NCBI Taxonomy" id="1616117"/>
    <lineage>
        <taxon>Bacteria</taxon>
        <taxon>Bacillati</taxon>
        <taxon>Actinomycetota</taxon>
        <taxon>Actinomycetes</taxon>
        <taxon>Kitasatosporales</taxon>
        <taxon>Streptomycetaceae</taxon>
        <taxon>Streptomyces</taxon>
    </lineage>
</organism>
<dbReference type="InterPro" id="IPR003416">
    <property type="entry name" value="MgtC/SapB/SrpB/YhiD_fam"/>
</dbReference>
<feature type="transmembrane region" description="Helical" evidence="7">
    <location>
        <begin position="81"/>
        <end position="99"/>
    </location>
</feature>
<dbReference type="PANTHER" id="PTHR33778:SF1">
    <property type="entry name" value="MAGNESIUM TRANSPORTER YHID-RELATED"/>
    <property type="match status" value="1"/>
</dbReference>
<evidence type="ECO:0000256" key="2">
    <source>
        <dbReference type="ARBA" id="ARBA00009298"/>
    </source>
</evidence>
<dbReference type="KEGG" id="sfk:KY5_2190"/>
<evidence type="ECO:0000313" key="9">
    <source>
        <dbReference type="EMBL" id="ATL27208.1"/>
    </source>
</evidence>
<dbReference type="Pfam" id="PF02308">
    <property type="entry name" value="MgtC"/>
    <property type="match status" value="1"/>
</dbReference>
<protein>
    <submittedName>
        <fullName evidence="9">Mg(2+) transport ATPase protein C</fullName>
    </submittedName>
</protein>
<evidence type="ECO:0000256" key="6">
    <source>
        <dbReference type="ARBA" id="ARBA00023136"/>
    </source>
</evidence>
<evidence type="ECO:0000256" key="3">
    <source>
        <dbReference type="ARBA" id="ARBA00022475"/>
    </source>
</evidence>
<proteinExistence type="inferred from homology"/>
<dbReference type="PRINTS" id="PR01837">
    <property type="entry name" value="MGTCSAPBPROT"/>
</dbReference>
<feature type="transmembrane region" description="Helical" evidence="7">
    <location>
        <begin position="14"/>
        <end position="32"/>
    </location>
</feature>
<reference evidence="9 10" key="1">
    <citation type="submission" date="2017-08" db="EMBL/GenBank/DDBJ databases">
        <title>Complete Genome Sequence of Streptomyces formicae KY5, the formicamycin producer.</title>
        <authorList>
            <person name="Holmes N.A."/>
            <person name="Devine R."/>
            <person name="Qin Z."/>
            <person name="Seipke R.F."/>
            <person name="Wilkinson B."/>
            <person name="Hutchings M.I."/>
        </authorList>
    </citation>
    <scope>NUCLEOTIDE SEQUENCE [LARGE SCALE GENOMIC DNA]</scope>
    <source>
        <strain evidence="9 10">KY5</strain>
    </source>
</reference>
<accession>A0A291Q6N3</accession>
<evidence type="ECO:0000256" key="4">
    <source>
        <dbReference type="ARBA" id="ARBA00022692"/>
    </source>
</evidence>
<evidence type="ECO:0000256" key="7">
    <source>
        <dbReference type="SAM" id="Phobius"/>
    </source>
</evidence>
<feature type="transmembrane region" description="Helical" evidence="7">
    <location>
        <begin position="44"/>
        <end position="61"/>
    </location>
</feature>
<keyword evidence="4 7" id="KW-0812">Transmembrane</keyword>
<dbReference type="GO" id="GO:0005886">
    <property type="term" value="C:plasma membrane"/>
    <property type="evidence" value="ECO:0007669"/>
    <property type="project" value="UniProtKB-SubCell"/>
</dbReference>
<keyword evidence="5 7" id="KW-1133">Transmembrane helix</keyword>
<dbReference type="Proteomes" id="UP000221011">
    <property type="component" value="Chromosome"/>
</dbReference>
<evidence type="ECO:0000256" key="1">
    <source>
        <dbReference type="ARBA" id="ARBA00004651"/>
    </source>
</evidence>